<dbReference type="PANTHER" id="PTHR43104:SF4">
    <property type="entry name" value="L-2-HYDROXYGLUTARATE DEHYDROGENASE, MITOCHONDRIAL"/>
    <property type="match status" value="1"/>
</dbReference>
<gene>
    <name evidence="10" type="ORF">P43SY_009655</name>
</gene>
<evidence type="ECO:0000256" key="6">
    <source>
        <dbReference type="ARBA" id="ARBA00037941"/>
    </source>
</evidence>
<reference evidence="10" key="1">
    <citation type="submission" date="2021-12" db="EMBL/GenBank/DDBJ databases">
        <title>Prjna785345.</title>
        <authorList>
            <person name="Rujirawat T."/>
            <person name="Krajaejun T."/>
        </authorList>
    </citation>
    <scope>NUCLEOTIDE SEQUENCE</scope>
    <source>
        <strain evidence="10">Pi057C3</strain>
    </source>
</reference>
<dbReference type="InterPro" id="IPR006076">
    <property type="entry name" value="FAD-dep_OxRdtase"/>
</dbReference>
<comment type="caution">
    <text evidence="10">The sequence shown here is derived from an EMBL/GenBank/DDBJ whole genome shotgun (WGS) entry which is preliminary data.</text>
</comment>
<proteinExistence type="inferred from homology"/>
<dbReference type="PANTHER" id="PTHR43104">
    <property type="entry name" value="L-2-HYDROXYGLUTARATE DEHYDROGENASE, MITOCHONDRIAL"/>
    <property type="match status" value="1"/>
</dbReference>
<dbReference type="Gene3D" id="3.30.9.10">
    <property type="entry name" value="D-Amino Acid Oxidase, subunit A, domain 2"/>
    <property type="match status" value="1"/>
</dbReference>
<evidence type="ECO:0000256" key="7">
    <source>
        <dbReference type="ARBA" id="ARBA00038878"/>
    </source>
</evidence>
<evidence type="ECO:0000313" key="11">
    <source>
        <dbReference type="Proteomes" id="UP001209570"/>
    </source>
</evidence>
<evidence type="ECO:0000259" key="9">
    <source>
        <dbReference type="Pfam" id="PF01266"/>
    </source>
</evidence>
<sequence>MKTLVVAGGGVVGLGIARAAARRGLQVFLLERNAQIGMETSSRNSEVVHAGIYYVSDSWKARLCVRGRQALYEFCEEFGVEYQRCGKLIVAQHHQACPSTQRGAANGVSDLRWISREDAKAMEPHVECAKALFSPSTGIVDSHGLMLALQGDAEAHGACIAFNTSAQSATFDARDRCVRVRAVSAADAAPVEIECDYFVNAAGLGATSLLRSSVTQQRRDGVHADAKKLPTEPSQFAKGTYFRLPSSVRPFRHLVYPIPEVGGLGVHATVDLQGNVRFGPDVEWVDAIDYTPDPRKAEAFAERIRSYWPSVCAADLVPDYCGIRPKISLGGTIADDFFIADEAVHGIPRSVHLCGIESPGLTSALAIADSVVNMLETSH</sequence>
<keyword evidence="4" id="KW-0560">Oxidoreductase</keyword>
<dbReference type="SUPFAM" id="SSF51905">
    <property type="entry name" value="FAD/NAD(P)-binding domain"/>
    <property type="match status" value="1"/>
</dbReference>
<evidence type="ECO:0000256" key="1">
    <source>
        <dbReference type="ARBA" id="ARBA00001974"/>
    </source>
</evidence>
<evidence type="ECO:0000313" key="10">
    <source>
        <dbReference type="EMBL" id="KAJ0393301.1"/>
    </source>
</evidence>
<comment type="similarity">
    <text evidence="6">Belongs to the L2HGDH family.</text>
</comment>
<keyword evidence="11" id="KW-1185">Reference proteome</keyword>
<comment type="cofactor">
    <cofactor evidence="1">
        <name>FAD</name>
        <dbReference type="ChEBI" id="CHEBI:57692"/>
    </cofactor>
</comment>
<dbReference type="GO" id="GO:0047545">
    <property type="term" value="F:(S)-2-hydroxyglutarate dehydrogenase activity"/>
    <property type="evidence" value="ECO:0007669"/>
    <property type="project" value="UniProtKB-EC"/>
</dbReference>
<feature type="domain" description="FAD dependent oxidoreductase" evidence="9">
    <location>
        <begin position="4"/>
        <end position="372"/>
    </location>
</feature>
<organism evidence="10 11">
    <name type="scientific">Pythium insidiosum</name>
    <name type="common">Pythiosis disease agent</name>
    <dbReference type="NCBI Taxonomy" id="114742"/>
    <lineage>
        <taxon>Eukaryota</taxon>
        <taxon>Sar</taxon>
        <taxon>Stramenopiles</taxon>
        <taxon>Oomycota</taxon>
        <taxon>Peronosporomycetes</taxon>
        <taxon>Pythiales</taxon>
        <taxon>Pythiaceae</taxon>
        <taxon>Pythium</taxon>
    </lineage>
</organism>
<dbReference type="Gene3D" id="3.50.50.60">
    <property type="entry name" value="FAD/NAD(P)-binding domain"/>
    <property type="match status" value="1"/>
</dbReference>
<protein>
    <recommendedName>
        <fullName evidence="8">L-2-hydroxyglutarate dehydrogenase, mitochondrial</fullName>
        <ecNumber evidence="7">1.1.99.2</ecNumber>
    </recommendedName>
</protein>
<evidence type="ECO:0000256" key="3">
    <source>
        <dbReference type="ARBA" id="ARBA00022827"/>
    </source>
</evidence>
<dbReference type="Pfam" id="PF01266">
    <property type="entry name" value="DAO"/>
    <property type="match status" value="1"/>
</dbReference>
<evidence type="ECO:0000256" key="8">
    <source>
        <dbReference type="ARBA" id="ARBA00041137"/>
    </source>
</evidence>
<keyword evidence="3" id="KW-0274">FAD</keyword>
<keyword evidence="2" id="KW-0285">Flavoprotein</keyword>
<evidence type="ECO:0000256" key="5">
    <source>
        <dbReference type="ARBA" id="ARBA00036066"/>
    </source>
</evidence>
<dbReference type="InterPro" id="IPR036188">
    <property type="entry name" value="FAD/NAD-bd_sf"/>
</dbReference>
<evidence type="ECO:0000256" key="4">
    <source>
        <dbReference type="ARBA" id="ARBA00023002"/>
    </source>
</evidence>
<dbReference type="Proteomes" id="UP001209570">
    <property type="component" value="Unassembled WGS sequence"/>
</dbReference>
<evidence type="ECO:0000256" key="2">
    <source>
        <dbReference type="ARBA" id="ARBA00022630"/>
    </source>
</evidence>
<comment type="catalytic activity">
    <reaction evidence="5">
        <text>(S)-2-hydroxyglutarate + A = 2-oxoglutarate + AH2</text>
        <dbReference type="Rhea" id="RHEA:21252"/>
        <dbReference type="ChEBI" id="CHEBI:13193"/>
        <dbReference type="ChEBI" id="CHEBI:16782"/>
        <dbReference type="ChEBI" id="CHEBI:16810"/>
        <dbReference type="ChEBI" id="CHEBI:17499"/>
        <dbReference type="EC" id="1.1.99.2"/>
    </reaction>
</comment>
<dbReference type="AlphaFoldDB" id="A0AAD5LUV4"/>
<name>A0AAD5LUV4_PYTIN</name>
<dbReference type="EMBL" id="JAKCXM010000508">
    <property type="protein sequence ID" value="KAJ0393301.1"/>
    <property type="molecule type" value="Genomic_DNA"/>
</dbReference>
<dbReference type="EC" id="1.1.99.2" evidence="7"/>
<accession>A0AAD5LUV4</accession>